<proteinExistence type="predicted"/>
<organism evidence="2 3">
    <name type="scientific">Halobacillus litoralis</name>
    <dbReference type="NCBI Taxonomy" id="45668"/>
    <lineage>
        <taxon>Bacteria</taxon>
        <taxon>Bacillati</taxon>
        <taxon>Bacillota</taxon>
        <taxon>Bacilli</taxon>
        <taxon>Bacillales</taxon>
        <taxon>Bacillaceae</taxon>
        <taxon>Halobacillus</taxon>
    </lineage>
</organism>
<evidence type="ECO:0000313" key="2">
    <source>
        <dbReference type="EMBL" id="MYL20769.1"/>
    </source>
</evidence>
<dbReference type="SUPFAM" id="SSF47406">
    <property type="entry name" value="SinR repressor dimerisation domain-like"/>
    <property type="match status" value="1"/>
</dbReference>
<dbReference type="InterPro" id="IPR036281">
    <property type="entry name" value="SinR/SinI_dimer_dom_sf"/>
</dbReference>
<dbReference type="InterPro" id="IPR010981">
    <property type="entry name" value="SinR/SinI_dimer_dom"/>
</dbReference>
<evidence type="ECO:0000313" key="3">
    <source>
        <dbReference type="Proteomes" id="UP000460949"/>
    </source>
</evidence>
<reference evidence="2 3" key="1">
    <citation type="submission" date="2019-11" db="EMBL/GenBank/DDBJ databases">
        <title>Genome sequences of 17 halophilic strains isolated from different environments.</title>
        <authorList>
            <person name="Furrow R.E."/>
        </authorList>
    </citation>
    <scope>NUCLEOTIDE SEQUENCE [LARGE SCALE GENOMIC DNA]</scope>
    <source>
        <strain evidence="2 3">22511_23_Filter</strain>
    </source>
</reference>
<dbReference type="PROSITE" id="PS51500">
    <property type="entry name" value="SIN"/>
    <property type="match status" value="1"/>
</dbReference>
<evidence type="ECO:0000259" key="1">
    <source>
        <dbReference type="PROSITE" id="PS51500"/>
    </source>
</evidence>
<gene>
    <name evidence="2" type="primary">sinI</name>
    <name evidence="2" type="ORF">GLW04_12780</name>
</gene>
<dbReference type="AlphaFoldDB" id="A0A845DVD8"/>
<dbReference type="Pfam" id="PF08671">
    <property type="entry name" value="SinI"/>
    <property type="match status" value="1"/>
</dbReference>
<accession>A0A845DVD8</accession>
<feature type="domain" description="Sin" evidence="1">
    <location>
        <begin position="2"/>
        <end position="40"/>
    </location>
</feature>
<protein>
    <submittedName>
        <fullName evidence="2">DNA-binding anti-repressor SinI</fullName>
    </submittedName>
</protein>
<dbReference type="GO" id="GO:0046983">
    <property type="term" value="F:protein dimerization activity"/>
    <property type="evidence" value="ECO:0007669"/>
    <property type="project" value="InterPro"/>
</dbReference>
<dbReference type="EMBL" id="WMET01000003">
    <property type="protein sequence ID" value="MYL20769.1"/>
    <property type="molecule type" value="Genomic_DNA"/>
</dbReference>
<comment type="caution">
    <text evidence="2">The sequence shown here is derived from an EMBL/GenBank/DDBJ whole genome shotgun (WGS) entry which is preliminary data.</text>
</comment>
<name>A0A845DVD8_9BACI</name>
<keyword evidence="2" id="KW-0238">DNA-binding</keyword>
<dbReference type="Proteomes" id="UP000460949">
    <property type="component" value="Unassembled WGS sequence"/>
</dbReference>
<dbReference type="GO" id="GO:0006355">
    <property type="term" value="P:regulation of DNA-templated transcription"/>
    <property type="evidence" value="ECO:0007669"/>
    <property type="project" value="InterPro"/>
</dbReference>
<sequence length="59" mass="7137">MGKRNGRDPSLDEEWERLVLKAMDSGCTKEEFRRFLRLKKAKMDEHPIQLRNFSKEKKE</sequence>
<dbReference type="GO" id="GO:0003677">
    <property type="term" value="F:DNA binding"/>
    <property type="evidence" value="ECO:0007669"/>
    <property type="project" value="UniProtKB-KW"/>
</dbReference>
<dbReference type="RefSeq" id="WP_160837877.1">
    <property type="nucleotide sequence ID" value="NZ_WMET01000003.1"/>
</dbReference>